<dbReference type="AlphaFoldDB" id="A0A9W7Q6G4"/>
<evidence type="ECO:0000256" key="3">
    <source>
        <dbReference type="ARBA" id="ARBA00022840"/>
    </source>
</evidence>
<proteinExistence type="inferred from homology"/>
<dbReference type="InterPro" id="IPR027417">
    <property type="entry name" value="P-loop_NTPase"/>
</dbReference>
<sequence>MMGIYNHLPALIRASLEGDRRTVELSVMSIIRKIKKENPQLSLELAEIIAAHNAGAPLTRSMGIESPPVDKDSFMSLVNISDFSSFDEKVILDEEIEKVVNRFLKERELATILLANGVKPPNSILFHGAPGVGKTLLSRYIAHNLSLPLITLDLSSAISSYLGKTGQNLKKVLEYGKANPSVLLLDEFDAVAKRRDDPSDLGELKRIVNVLLKELEEWPNHSIIIGATNHPEFLDKAIWRRFDLKIEIPFPDEKQRFKLWEMHLNNDLVEVKEAVLIAVAKAVEKISPSDIKQVSDYVLRQVIVEQSNPIQVLISKLKEINEGNSADFNKQMIIALKENGGEKFSQAKIADILGISASTVNHHLKSIQKSL</sequence>
<evidence type="ECO:0000313" key="6">
    <source>
        <dbReference type="Proteomes" id="UP000323321"/>
    </source>
</evidence>
<evidence type="ECO:0000259" key="4">
    <source>
        <dbReference type="SMART" id="SM00382"/>
    </source>
</evidence>
<protein>
    <submittedName>
        <fullName evidence="5">AAA family ATPase</fullName>
    </submittedName>
</protein>
<dbReference type="InterPro" id="IPR003593">
    <property type="entry name" value="AAA+_ATPase"/>
</dbReference>
<name>A0A9W7Q6G4_BACCE</name>
<evidence type="ECO:0000256" key="2">
    <source>
        <dbReference type="ARBA" id="ARBA00022741"/>
    </source>
</evidence>
<dbReference type="InterPro" id="IPR003959">
    <property type="entry name" value="ATPase_AAA_core"/>
</dbReference>
<dbReference type="SMART" id="SM00382">
    <property type="entry name" value="AAA"/>
    <property type="match status" value="1"/>
</dbReference>
<comment type="similarity">
    <text evidence="1">Belongs to the AAA ATPase family.</text>
</comment>
<comment type="caution">
    <text evidence="5">The sequence shown here is derived from an EMBL/GenBank/DDBJ whole genome shotgun (WGS) entry which is preliminary data.</text>
</comment>
<keyword evidence="2" id="KW-0547">Nucleotide-binding</keyword>
<feature type="domain" description="AAA+ ATPase" evidence="4">
    <location>
        <begin position="120"/>
        <end position="252"/>
    </location>
</feature>
<dbReference type="CDD" id="cd19481">
    <property type="entry name" value="RecA-like_protease"/>
    <property type="match status" value="1"/>
</dbReference>
<keyword evidence="3" id="KW-0067">ATP-binding</keyword>
<evidence type="ECO:0000256" key="1">
    <source>
        <dbReference type="ARBA" id="ARBA00006914"/>
    </source>
</evidence>
<dbReference type="PANTHER" id="PTHR23073">
    <property type="entry name" value="26S PROTEASOME REGULATORY SUBUNIT"/>
    <property type="match status" value="1"/>
</dbReference>
<dbReference type="GO" id="GO:0016887">
    <property type="term" value="F:ATP hydrolysis activity"/>
    <property type="evidence" value="ECO:0007669"/>
    <property type="project" value="InterPro"/>
</dbReference>
<dbReference type="InterPro" id="IPR050221">
    <property type="entry name" value="26S_Proteasome_ATPase"/>
</dbReference>
<dbReference type="GO" id="GO:0005524">
    <property type="term" value="F:ATP binding"/>
    <property type="evidence" value="ECO:0007669"/>
    <property type="project" value="UniProtKB-KW"/>
</dbReference>
<organism evidence="5 6">
    <name type="scientific">Bacillus cereus</name>
    <dbReference type="NCBI Taxonomy" id="1396"/>
    <lineage>
        <taxon>Bacteria</taxon>
        <taxon>Bacillati</taxon>
        <taxon>Bacillota</taxon>
        <taxon>Bacilli</taxon>
        <taxon>Bacillales</taxon>
        <taxon>Bacillaceae</taxon>
        <taxon>Bacillus</taxon>
        <taxon>Bacillus cereus group</taxon>
    </lineage>
</organism>
<dbReference type="Gene3D" id="3.40.50.300">
    <property type="entry name" value="P-loop containing nucleotide triphosphate hydrolases"/>
    <property type="match status" value="1"/>
</dbReference>
<evidence type="ECO:0000313" key="5">
    <source>
        <dbReference type="EMBL" id="KAA6470104.1"/>
    </source>
</evidence>
<gene>
    <name evidence="5" type="ORF">DX932_09665</name>
</gene>
<dbReference type="Pfam" id="PF00004">
    <property type="entry name" value="AAA"/>
    <property type="match status" value="1"/>
</dbReference>
<accession>A0A9W7Q6G4</accession>
<reference evidence="5 6" key="1">
    <citation type="submission" date="2018-08" db="EMBL/GenBank/DDBJ databases">
        <title>Bacillus phenotypic plasticity.</title>
        <authorList>
            <person name="Hurtado E."/>
        </authorList>
    </citation>
    <scope>NUCLEOTIDE SEQUENCE [LARGE SCALE GENOMIC DNA]</scope>
    <source>
        <strain evidence="5 6">111b</strain>
    </source>
</reference>
<dbReference type="Proteomes" id="UP000323321">
    <property type="component" value="Unassembled WGS sequence"/>
</dbReference>
<dbReference type="EMBL" id="QSMZ01000006">
    <property type="protein sequence ID" value="KAA6470104.1"/>
    <property type="molecule type" value="Genomic_DNA"/>
</dbReference>
<dbReference type="SUPFAM" id="SSF52540">
    <property type="entry name" value="P-loop containing nucleoside triphosphate hydrolases"/>
    <property type="match status" value="1"/>
</dbReference>